<evidence type="ECO:0000256" key="1">
    <source>
        <dbReference type="SAM" id="MobiDB-lite"/>
    </source>
</evidence>
<dbReference type="EMBL" id="JABDTM020025262">
    <property type="protein sequence ID" value="KAH0813453.1"/>
    <property type="molecule type" value="Genomic_DNA"/>
</dbReference>
<proteinExistence type="predicted"/>
<reference evidence="2" key="1">
    <citation type="journal article" date="2020" name="J Insects Food Feed">
        <title>The yellow mealworm (Tenebrio molitor) genome: a resource for the emerging insects as food and feed industry.</title>
        <authorList>
            <person name="Eriksson T."/>
            <person name="Andere A."/>
            <person name="Kelstrup H."/>
            <person name="Emery V."/>
            <person name="Picard C."/>
        </authorList>
    </citation>
    <scope>NUCLEOTIDE SEQUENCE</scope>
    <source>
        <strain evidence="2">Stoneville</strain>
        <tissue evidence="2">Whole head</tissue>
    </source>
</reference>
<organism evidence="2 3">
    <name type="scientific">Tenebrio molitor</name>
    <name type="common">Yellow mealworm beetle</name>
    <dbReference type="NCBI Taxonomy" id="7067"/>
    <lineage>
        <taxon>Eukaryota</taxon>
        <taxon>Metazoa</taxon>
        <taxon>Ecdysozoa</taxon>
        <taxon>Arthropoda</taxon>
        <taxon>Hexapoda</taxon>
        <taxon>Insecta</taxon>
        <taxon>Pterygota</taxon>
        <taxon>Neoptera</taxon>
        <taxon>Endopterygota</taxon>
        <taxon>Coleoptera</taxon>
        <taxon>Polyphaga</taxon>
        <taxon>Cucujiformia</taxon>
        <taxon>Tenebrionidae</taxon>
        <taxon>Tenebrio</taxon>
    </lineage>
</organism>
<evidence type="ECO:0000313" key="2">
    <source>
        <dbReference type="EMBL" id="KAH0813453.1"/>
    </source>
</evidence>
<keyword evidence="3" id="KW-1185">Reference proteome</keyword>
<feature type="region of interest" description="Disordered" evidence="1">
    <location>
        <begin position="260"/>
        <end position="304"/>
    </location>
</feature>
<gene>
    <name evidence="2" type="ORF">GEV33_009338</name>
</gene>
<accession>A0A8J6HGX7</accession>
<feature type="region of interest" description="Disordered" evidence="1">
    <location>
        <begin position="321"/>
        <end position="346"/>
    </location>
</feature>
<protein>
    <submittedName>
        <fullName evidence="2">Uncharacterized protein</fullName>
    </submittedName>
</protein>
<reference evidence="2" key="2">
    <citation type="submission" date="2021-08" db="EMBL/GenBank/DDBJ databases">
        <authorList>
            <person name="Eriksson T."/>
        </authorList>
    </citation>
    <scope>NUCLEOTIDE SEQUENCE</scope>
    <source>
        <strain evidence="2">Stoneville</strain>
        <tissue evidence="2">Whole head</tissue>
    </source>
</reference>
<feature type="compositionally biased region" description="Gly residues" evidence="1">
    <location>
        <begin position="207"/>
        <end position="220"/>
    </location>
</feature>
<dbReference type="AlphaFoldDB" id="A0A8J6HGX7"/>
<feature type="compositionally biased region" description="Basic and acidic residues" evidence="1">
    <location>
        <begin position="260"/>
        <end position="291"/>
    </location>
</feature>
<comment type="caution">
    <text evidence="2">The sequence shown here is derived from an EMBL/GenBank/DDBJ whole genome shotgun (WGS) entry which is preliminary data.</text>
</comment>
<dbReference type="Proteomes" id="UP000719412">
    <property type="component" value="Unassembled WGS sequence"/>
</dbReference>
<evidence type="ECO:0000313" key="3">
    <source>
        <dbReference type="Proteomes" id="UP000719412"/>
    </source>
</evidence>
<feature type="region of interest" description="Disordered" evidence="1">
    <location>
        <begin position="195"/>
        <end position="228"/>
    </location>
</feature>
<name>A0A8J6HGX7_TENMO</name>
<sequence length="396" mass="44187">MSLESSCKERAREGDAVSLFLYHFNPFATQDGINYLQLFFICFRRDEEWPERRASTTTQFWMSDPDLNKNVCFWDNNVSKKDEEEEEEEESAQRQRLETDLGFMHLACSSPSDGTKITPSSADNSHNLKRKKLSIQEGRYWRRTFEANRRDVTSRTVSEHFPAGGSELWIIGGGKFVPLSRGRASVAQERVRLLRTGAESGEETEGGRVGVGGEGGGGGKGGEEEEEEESSCAFCFAWPLAGESATSQFHNLAKRDGVLEASRSDEEVRTKADTRHGKAEQSDRIQQEREKNKRMHRRTKRTEDVALDDEIASCETIRGAAEAAGPSLTRTHRSRSHPPPPRDAQLSNVRTITESPGGGIPPELQETNSPQEGIFLQDSKSTCRRIAEATAELSIA</sequence>